<dbReference type="InterPro" id="IPR005114">
    <property type="entry name" value="Helicase_assoc"/>
</dbReference>
<feature type="region of interest" description="Disordered" evidence="1">
    <location>
        <begin position="39"/>
        <end position="66"/>
    </location>
</feature>
<proteinExistence type="predicted"/>
<gene>
    <name evidence="3" type="ORF">OG477_44030</name>
</gene>
<evidence type="ECO:0000259" key="2">
    <source>
        <dbReference type="Pfam" id="PF03457"/>
    </source>
</evidence>
<evidence type="ECO:0000313" key="3">
    <source>
        <dbReference type="EMBL" id="WTP91762.1"/>
    </source>
</evidence>
<dbReference type="AlphaFoldDB" id="A0AAU1I9K4"/>
<evidence type="ECO:0000256" key="1">
    <source>
        <dbReference type="SAM" id="MobiDB-lite"/>
    </source>
</evidence>
<protein>
    <submittedName>
        <fullName evidence="3">Helicase associated domain-containing protein</fullName>
    </submittedName>
</protein>
<reference evidence="3" key="1">
    <citation type="submission" date="2022-10" db="EMBL/GenBank/DDBJ databases">
        <title>The complete genomes of actinobacterial strains from the NBC collection.</title>
        <authorList>
            <person name="Joergensen T.S."/>
            <person name="Alvarez Arevalo M."/>
            <person name="Sterndorff E.B."/>
            <person name="Faurdal D."/>
            <person name="Vuksanovic O."/>
            <person name="Mourched A.-S."/>
            <person name="Charusanti P."/>
            <person name="Shaw S."/>
            <person name="Blin K."/>
            <person name="Weber T."/>
        </authorList>
    </citation>
    <scope>NUCLEOTIDE SEQUENCE</scope>
    <source>
        <strain evidence="3">NBC 00180</strain>
    </source>
</reference>
<dbReference type="Gene3D" id="6.10.140.530">
    <property type="match status" value="1"/>
</dbReference>
<dbReference type="EMBL" id="CP108140">
    <property type="protein sequence ID" value="WTP91762.1"/>
    <property type="molecule type" value="Genomic_DNA"/>
</dbReference>
<sequence length="138" mass="14293">MPGACSRAVSGRSAKSLVSPCSANCGPISLSTASISPLLEASGITPPPPEQEKPAKPPKTSSGAFERGVAALAQYKERKRHVTVPRGHVRTAGSGTEVRLGVWVMNQKSRREKLSTDKLTALAALGLNWASAGVFSAG</sequence>
<feature type="domain" description="Helicase-associated" evidence="2">
    <location>
        <begin position="64"/>
        <end position="126"/>
    </location>
</feature>
<accession>A0AAU1I9K4</accession>
<dbReference type="Pfam" id="PF03457">
    <property type="entry name" value="HA"/>
    <property type="match status" value="1"/>
</dbReference>
<organism evidence="3">
    <name type="scientific">Streptomyces sp. NBC_00180</name>
    <dbReference type="NCBI Taxonomy" id="2903632"/>
    <lineage>
        <taxon>Bacteria</taxon>
        <taxon>Bacillati</taxon>
        <taxon>Actinomycetota</taxon>
        <taxon>Actinomycetes</taxon>
        <taxon>Kitasatosporales</taxon>
        <taxon>Streptomycetaceae</taxon>
        <taxon>Streptomyces</taxon>
    </lineage>
</organism>
<name>A0AAU1I9K4_9ACTN</name>